<protein>
    <submittedName>
        <fullName evidence="1">Uncharacterized protein</fullName>
    </submittedName>
</protein>
<gene>
    <name evidence="1" type="ORF">LCGC14_1669690</name>
</gene>
<name>A0A0F9HSL7_9ZZZZ</name>
<proteinExistence type="predicted"/>
<comment type="caution">
    <text evidence="1">The sequence shown here is derived from an EMBL/GenBank/DDBJ whole genome shotgun (WGS) entry which is preliminary data.</text>
</comment>
<dbReference type="AlphaFoldDB" id="A0A0F9HSL7"/>
<dbReference type="EMBL" id="LAZR01014316">
    <property type="protein sequence ID" value="KKM18037.1"/>
    <property type="molecule type" value="Genomic_DNA"/>
</dbReference>
<sequence>MIQKVSNFKKNTWATTLNINENAFFDNVKNFLFQQEVLVNEAKYGFMKFLLRISEEVLYNKELMDFIDLLIEKKYIKSKEDTIEGINKMLIYAMNKMPLDEDF</sequence>
<organism evidence="1">
    <name type="scientific">marine sediment metagenome</name>
    <dbReference type="NCBI Taxonomy" id="412755"/>
    <lineage>
        <taxon>unclassified sequences</taxon>
        <taxon>metagenomes</taxon>
        <taxon>ecological metagenomes</taxon>
    </lineage>
</organism>
<reference evidence="1" key="1">
    <citation type="journal article" date="2015" name="Nature">
        <title>Complex archaea that bridge the gap between prokaryotes and eukaryotes.</title>
        <authorList>
            <person name="Spang A."/>
            <person name="Saw J.H."/>
            <person name="Jorgensen S.L."/>
            <person name="Zaremba-Niedzwiedzka K."/>
            <person name="Martijn J."/>
            <person name="Lind A.E."/>
            <person name="van Eijk R."/>
            <person name="Schleper C."/>
            <person name="Guy L."/>
            <person name="Ettema T.J."/>
        </authorList>
    </citation>
    <scope>NUCLEOTIDE SEQUENCE</scope>
</reference>
<accession>A0A0F9HSL7</accession>
<evidence type="ECO:0000313" key="1">
    <source>
        <dbReference type="EMBL" id="KKM18037.1"/>
    </source>
</evidence>